<gene>
    <name evidence="2" type="ORF">TH6_18790</name>
</gene>
<organism evidence="2 3">
    <name type="scientific">Thalassospira profundimaris</name>
    <dbReference type="NCBI Taxonomy" id="502049"/>
    <lineage>
        <taxon>Bacteria</taxon>
        <taxon>Pseudomonadati</taxon>
        <taxon>Pseudomonadota</taxon>
        <taxon>Alphaproteobacteria</taxon>
        <taxon>Rhodospirillales</taxon>
        <taxon>Thalassospiraceae</taxon>
        <taxon>Thalassospira</taxon>
    </lineage>
</organism>
<evidence type="ECO:0000256" key="1">
    <source>
        <dbReference type="SAM" id="MobiDB-lite"/>
    </source>
</evidence>
<name>A0A367V374_9PROT</name>
<evidence type="ECO:0000313" key="2">
    <source>
        <dbReference type="EMBL" id="RCK19648.1"/>
    </source>
</evidence>
<proteinExistence type="predicted"/>
<feature type="region of interest" description="Disordered" evidence="1">
    <location>
        <begin position="262"/>
        <end position="287"/>
    </location>
</feature>
<comment type="caution">
    <text evidence="2">The sequence shown here is derived from an EMBL/GenBank/DDBJ whole genome shotgun (WGS) entry which is preliminary data.</text>
</comment>
<protein>
    <submittedName>
        <fullName evidence="2">Uncharacterized protein</fullName>
    </submittedName>
</protein>
<dbReference type="Gene3D" id="3.40.190.10">
    <property type="entry name" value="Periplasmic binding protein-like II"/>
    <property type="match status" value="2"/>
</dbReference>
<reference evidence="2 3" key="1">
    <citation type="submission" date="2014-07" db="EMBL/GenBank/DDBJ databases">
        <title>Draft genome sequence of Thalassospira profundimaris R8-17.</title>
        <authorList>
            <person name="Lai Q."/>
            <person name="Shao Z."/>
        </authorList>
    </citation>
    <scope>NUCLEOTIDE SEQUENCE [LARGE SCALE GENOMIC DNA]</scope>
    <source>
        <strain evidence="2 3">R8-17</strain>
    </source>
</reference>
<evidence type="ECO:0000313" key="3">
    <source>
        <dbReference type="Proteomes" id="UP000253061"/>
    </source>
</evidence>
<sequence length="287" mass="32704">MLFCAAIWFAPYSLLAQENNAGGREAGFEIQFVIGEWPPMLTETMPGFGKHSERVRQIFAEMGYRVKFVFLSWQRAFELTRRGDYVATFSWLSSKDRMAQFHIPTQPIAHAKQVGFYKKSRFPDGLEVNGFDDLLTLGIRPIGVSSYWYEEEFAKRNIDAEIAANTESAWRFLDAERADILFEEEEVGWLDMANFLGEEVVDAFGTTEPLTTDDMFILFSRNHPHGERLSQEFDAFMLTDRGQEFCQKWAICVRDAGNLRTPDLKDVPKMQTPSADAATSQGAQGTN</sequence>
<dbReference type="Proteomes" id="UP000253061">
    <property type="component" value="Unassembled WGS sequence"/>
</dbReference>
<dbReference type="EMBL" id="JPWB01000010">
    <property type="protein sequence ID" value="RCK19648.1"/>
    <property type="molecule type" value="Genomic_DNA"/>
</dbReference>
<dbReference type="PANTHER" id="PTHR35936:SF25">
    <property type="entry name" value="ABC TRANSPORTER SUBSTRATE-BINDING PROTEIN"/>
    <property type="match status" value="1"/>
</dbReference>
<dbReference type="AlphaFoldDB" id="A0A367V374"/>
<feature type="compositionally biased region" description="Polar residues" evidence="1">
    <location>
        <begin position="271"/>
        <end position="287"/>
    </location>
</feature>
<dbReference type="SUPFAM" id="SSF53850">
    <property type="entry name" value="Periplasmic binding protein-like II"/>
    <property type="match status" value="1"/>
</dbReference>
<dbReference type="PANTHER" id="PTHR35936">
    <property type="entry name" value="MEMBRANE-BOUND LYTIC MUREIN TRANSGLYCOSYLASE F"/>
    <property type="match status" value="1"/>
</dbReference>
<accession>A0A367V374</accession>